<dbReference type="InterPro" id="IPR001646">
    <property type="entry name" value="5peptide_repeat"/>
</dbReference>
<dbReference type="PANTHER" id="PTHR14136">
    <property type="entry name" value="BTB_POZ DOMAIN-CONTAINING PROTEIN KCTD9"/>
    <property type="match status" value="1"/>
</dbReference>
<gene>
    <name evidence="2" type="ordered locus">RD1_2953</name>
</gene>
<reference evidence="2 3" key="1">
    <citation type="journal article" date="2007" name="J. Bacteriol.">
        <title>The complete genome sequence of Roseobacter denitrificans reveals a mixotrophic rather than photosynthetic metabolism.</title>
        <authorList>
            <person name="Swingley W.D."/>
            <person name="Sadekar S."/>
            <person name="Mastrian S.D."/>
            <person name="Matthies H.J."/>
            <person name="Hao J."/>
            <person name="Ramos H."/>
            <person name="Acharya C.R."/>
            <person name="Conrad A.L."/>
            <person name="Taylor H.L."/>
            <person name="Dejesa L.C."/>
            <person name="Shah M.K."/>
            <person name="O'huallachain M.E."/>
            <person name="Lince M.T."/>
            <person name="Blankenship R.E."/>
            <person name="Beatty J.T."/>
            <person name="Touchman J.W."/>
        </authorList>
    </citation>
    <scope>NUCLEOTIDE SEQUENCE [LARGE SCALE GENOMIC DNA]</scope>
    <source>
        <strain evidence="3">ATCC 33942 / OCh 114</strain>
    </source>
</reference>
<proteinExistence type="predicted"/>
<dbReference type="OrthoDB" id="7837851at2"/>
<organism evidence="2 3">
    <name type="scientific">Roseobacter denitrificans (strain ATCC 33942 / OCh 114)</name>
    <name type="common">Erythrobacter sp. (strain OCh 114)</name>
    <name type="synonym">Roseobacter denitrificans</name>
    <dbReference type="NCBI Taxonomy" id="375451"/>
    <lineage>
        <taxon>Bacteria</taxon>
        <taxon>Pseudomonadati</taxon>
        <taxon>Pseudomonadota</taxon>
        <taxon>Alphaproteobacteria</taxon>
        <taxon>Rhodobacterales</taxon>
        <taxon>Roseobacteraceae</taxon>
        <taxon>Roseobacter</taxon>
    </lineage>
</organism>
<dbReference type="PANTHER" id="PTHR14136:SF17">
    <property type="entry name" value="BTB_POZ DOMAIN-CONTAINING PROTEIN KCTD9"/>
    <property type="match status" value="1"/>
</dbReference>
<sequence>MTDQDHLDRINALTANARTTWFALLAALAFVGITLMGVKHIDFYGADRATALPVVNVEVPTRFFFVAAPILVTAIYGYFHLYLIRLWDALGAAPARLNGIRLGDAITPWLVSDAALHFRCRLRRDNAATPRALEGGAMLLNFLLAWGFGLIILFFTWQLSMPARSFWMTGIAAAAFGVSIIAGASSMAMMARRMRKPPDADPPTLWATWVQAFGLAIGVAALLWFSHQKTQGSSDHLAPLNLLGEEIVERPAGWLSYDDARAEFRAMWCRRESVGNCSDLGPREAEFAAEFDRRRGSEIADLRRAGWIRFNTTGLNLRRAELSYSFLVGAHLWQANLQEASLLWSDLERAYLAEANFAGADMRYMQLYGANLSFSQMASGANPLSGSLFGTDLRSTANHGGMLRSVDMRGVLFNAATDFRNSFLDGSVLVTQEFRTHMGDPCQWVKGRLDDLEFYGRWRGWIEAMPEWMIKVQWDEIAPDAFRDITAIAPPEGCEWQYETSE</sequence>
<protein>
    <recommendedName>
        <fullName evidence="4">Pentapeptide repeat family protein</fullName>
    </recommendedName>
</protein>
<evidence type="ECO:0000313" key="3">
    <source>
        <dbReference type="Proteomes" id="UP000007029"/>
    </source>
</evidence>
<dbReference type="RefSeq" id="WP_011569090.1">
    <property type="nucleotide sequence ID" value="NC_008209.1"/>
</dbReference>
<dbReference type="AlphaFoldDB" id="Q164W9"/>
<dbReference type="eggNOG" id="COG1357">
    <property type="taxonomic scope" value="Bacteria"/>
</dbReference>
<dbReference type="EMBL" id="CP000362">
    <property type="protein sequence ID" value="ABG32474.1"/>
    <property type="molecule type" value="Genomic_DNA"/>
</dbReference>
<dbReference type="SUPFAM" id="SSF141571">
    <property type="entry name" value="Pentapeptide repeat-like"/>
    <property type="match status" value="1"/>
</dbReference>
<dbReference type="InterPro" id="IPR051082">
    <property type="entry name" value="Pentapeptide-BTB/POZ_domain"/>
</dbReference>
<name>Q164W9_ROSDO</name>
<feature type="transmembrane region" description="Helical" evidence="1">
    <location>
        <begin position="165"/>
        <end position="184"/>
    </location>
</feature>
<accession>Q164W9</accession>
<keyword evidence="1" id="KW-0472">Membrane</keyword>
<dbReference type="STRING" id="375451.RD1_2953"/>
<keyword evidence="3" id="KW-1185">Reference proteome</keyword>
<evidence type="ECO:0008006" key="4">
    <source>
        <dbReference type="Google" id="ProtNLM"/>
    </source>
</evidence>
<evidence type="ECO:0000256" key="1">
    <source>
        <dbReference type="SAM" id="Phobius"/>
    </source>
</evidence>
<feature type="transmembrane region" description="Helical" evidence="1">
    <location>
        <begin position="59"/>
        <end position="79"/>
    </location>
</feature>
<feature type="transmembrane region" description="Helical" evidence="1">
    <location>
        <begin position="20"/>
        <end position="38"/>
    </location>
</feature>
<dbReference type="Pfam" id="PF00805">
    <property type="entry name" value="Pentapeptide"/>
    <property type="match status" value="1"/>
</dbReference>
<evidence type="ECO:0000313" key="2">
    <source>
        <dbReference type="EMBL" id="ABG32474.1"/>
    </source>
</evidence>
<feature type="transmembrane region" description="Helical" evidence="1">
    <location>
        <begin position="205"/>
        <end position="225"/>
    </location>
</feature>
<dbReference type="KEGG" id="rde:RD1_2953"/>
<dbReference type="HOGENOM" id="CLU_542764_0_0_5"/>
<feature type="transmembrane region" description="Helical" evidence="1">
    <location>
        <begin position="139"/>
        <end position="159"/>
    </location>
</feature>
<keyword evidence="1" id="KW-1133">Transmembrane helix</keyword>
<dbReference type="Proteomes" id="UP000007029">
    <property type="component" value="Chromosome"/>
</dbReference>
<dbReference type="Gene3D" id="2.160.20.80">
    <property type="entry name" value="E3 ubiquitin-protein ligase SopA"/>
    <property type="match status" value="1"/>
</dbReference>
<keyword evidence="1" id="KW-0812">Transmembrane</keyword>